<gene>
    <name evidence="3" type="ORF">A2849_01755</name>
</gene>
<feature type="region of interest" description="Disordered" evidence="2">
    <location>
        <begin position="32"/>
        <end position="194"/>
    </location>
</feature>
<proteinExistence type="predicted"/>
<protein>
    <submittedName>
        <fullName evidence="3">Uncharacterized protein</fullName>
    </submittedName>
</protein>
<feature type="compositionally biased region" description="Basic and acidic residues" evidence="2">
    <location>
        <begin position="182"/>
        <end position="194"/>
    </location>
</feature>
<keyword evidence="1" id="KW-0175">Coiled coil</keyword>
<sequence>MSKLYISIIATFIAVSAVAVCGVELVFAQESGTSGAAEATSPPPSSGDSGTGMPPPPYNGTAVTPPPPPYDYGEGTFPPPDMQGRPPQQGTGGSYGEAYQKEYEQQYRKEMERQIEQRRREMQSRPSLPPRQGSGEFGSERQPFQNGMPPERGSREYEGRGDFSGDEGFRGFGDGEFGGDEFGGREGEEGFEEREKMMEEREKIMQQEQLKQMKRGMISGMERGLKQIRKMMDKLSKKGITIPSDAQALVSELSNALETIRAATELTEEVEAAMEVIQEKGQDLADVGQMIGMLERLSQVEKQIVKEFTRINKAVAKAKKSKVASQYPDIVSKIEGEVGALKGKWESARNSMLSLDDGEDMRDAVDEIFEEVGEVHRSIAILQQLSSVSKMIKSADKEIATAEREIARQKKAGNDVTRLTELLGEAKRTIAEVKALAKQSGFDPEDLFDLMQELEKIGSEAHDELDRLNGKTETAELKASVIAALQMRRLGF</sequence>
<comment type="caution">
    <text evidence="3">The sequence shown here is derived from an EMBL/GenBank/DDBJ whole genome shotgun (WGS) entry which is preliminary data.</text>
</comment>
<evidence type="ECO:0000256" key="2">
    <source>
        <dbReference type="SAM" id="MobiDB-lite"/>
    </source>
</evidence>
<reference evidence="3 4" key="1">
    <citation type="journal article" date="2016" name="Nat. Commun.">
        <title>Thousands of microbial genomes shed light on interconnected biogeochemical processes in an aquifer system.</title>
        <authorList>
            <person name="Anantharaman K."/>
            <person name="Brown C.T."/>
            <person name="Hug L.A."/>
            <person name="Sharon I."/>
            <person name="Castelle C.J."/>
            <person name="Probst A.J."/>
            <person name="Thomas B.C."/>
            <person name="Singh A."/>
            <person name="Wilkins M.J."/>
            <person name="Karaoz U."/>
            <person name="Brodie E.L."/>
            <person name="Williams K.H."/>
            <person name="Hubbard S.S."/>
            <person name="Banfield J.F."/>
        </authorList>
    </citation>
    <scope>NUCLEOTIDE SEQUENCE [LARGE SCALE GENOMIC DNA]</scope>
</reference>
<accession>A0A1G2MBC0</accession>
<dbReference type="EMBL" id="MHRI01000017">
    <property type="protein sequence ID" value="OHA21014.1"/>
    <property type="molecule type" value="Genomic_DNA"/>
</dbReference>
<feature type="compositionally biased region" description="Pro residues" evidence="2">
    <location>
        <begin position="53"/>
        <end position="70"/>
    </location>
</feature>
<organism evidence="3 4">
    <name type="scientific">Candidatus Taylorbacteria bacterium RIFCSPHIGHO2_01_FULL_51_15</name>
    <dbReference type="NCBI Taxonomy" id="1802304"/>
    <lineage>
        <taxon>Bacteria</taxon>
        <taxon>Candidatus Tayloriibacteriota</taxon>
    </lineage>
</organism>
<feature type="coiled-coil region" evidence="1">
    <location>
        <begin position="385"/>
        <end position="412"/>
    </location>
</feature>
<evidence type="ECO:0000256" key="1">
    <source>
        <dbReference type="SAM" id="Coils"/>
    </source>
</evidence>
<evidence type="ECO:0000313" key="4">
    <source>
        <dbReference type="Proteomes" id="UP000178121"/>
    </source>
</evidence>
<dbReference type="Proteomes" id="UP000178121">
    <property type="component" value="Unassembled WGS sequence"/>
</dbReference>
<feature type="compositionally biased region" description="Basic and acidic residues" evidence="2">
    <location>
        <begin position="99"/>
        <end position="123"/>
    </location>
</feature>
<name>A0A1G2MBC0_9BACT</name>
<feature type="compositionally biased region" description="Basic and acidic residues" evidence="2">
    <location>
        <begin position="152"/>
        <end position="169"/>
    </location>
</feature>
<evidence type="ECO:0000313" key="3">
    <source>
        <dbReference type="EMBL" id="OHA21014.1"/>
    </source>
</evidence>
<dbReference type="AlphaFoldDB" id="A0A1G2MBC0"/>